<keyword evidence="2" id="KW-1185">Reference proteome</keyword>
<protein>
    <submittedName>
        <fullName evidence="1">Uncharacterized protein</fullName>
    </submittedName>
</protein>
<proteinExistence type="predicted"/>
<sequence length="12" mass="1466">MKTQAQKKLRMC</sequence>
<evidence type="ECO:0000313" key="2">
    <source>
        <dbReference type="Proteomes" id="UP000030673"/>
    </source>
</evidence>
<gene>
    <name evidence="1" type="ORF">PFNF54_00440</name>
</gene>
<accession>W7KCT5</accession>
<evidence type="ECO:0000313" key="1">
    <source>
        <dbReference type="EMBL" id="EWC90795.1"/>
    </source>
</evidence>
<dbReference type="EMBL" id="KE123732">
    <property type="protein sequence ID" value="EWC90795.1"/>
    <property type="molecule type" value="Genomic_DNA"/>
</dbReference>
<dbReference type="Proteomes" id="UP000030673">
    <property type="component" value="Unassembled WGS sequence"/>
</dbReference>
<name>W7KCT5_PLAFO</name>
<reference evidence="1 2" key="1">
    <citation type="submission" date="2013-02" db="EMBL/GenBank/DDBJ databases">
        <title>The Genome Sequence of Plasmodium falciparum NF54.</title>
        <authorList>
            <consortium name="The Broad Institute Genome Sequencing Platform"/>
            <consortium name="The Broad Institute Genome Sequencing Center for Infectious Disease"/>
            <person name="Neafsey D."/>
            <person name="Cheeseman I."/>
            <person name="Volkman S."/>
            <person name="Adams J."/>
            <person name="Walker B."/>
            <person name="Young S.K."/>
            <person name="Zeng Q."/>
            <person name="Gargeya S."/>
            <person name="Fitzgerald M."/>
            <person name="Haas B."/>
            <person name="Abouelleil A."/>
            <person name="Alvarado L."/>
            <person name="Arachchi H.M."/>
            <person name="Berlin A.M."/>
            <person name="Chapman S.B."/>
            <person name="Dewar J."/>
            <person name="Goldberg J."/>
            <person name="Griggs A."/>
            <person name="Gujja S."/>
            <person name="Hansen M."/>
            <person name="Howarth C."/>
            <person name="Imamovic A."/>
            <person name="Larimer J."/>
            <person name="McCowan C."/>
            <person name="Murphy C."/>
            <person name="Neiman D."/>
            <person name="Pearson M."/>
            <person name="Priest M."/>
            <person name="Roberts A."/>
            <person name="Saif S."/>
            <person name="Shea T."/>
            <person name="Sisk P."/>
            <person name="Sykes S."/>
            <person name="Wortman J."/>
            <person name="Nusbaum C."/>
            <person name="Birren B."/>
        </authorList>
    </citation>
    <scope>NUCLEOTIDE SEQUENCE [LARGE SCALE GENOMIC DNA]</scope>
    <source>
        <strain evidence="1 2">NF54</strain>
    </source>
</reference>
<organism evidence="1 2">
    <name type="scientific">Plasmodium falciparum (isolate NF54)</name>
    <dbReference type="NCBI Taxonomy" id="5843"/>
    <lineage>
        <taxon>Eukaryota</taxon>
        <taxon>Sar</taxon>
        <taxon>Alveolata</taxon>
        <taxon>Apicomplexa</taxon>
        <taxon>Aconoidasida</taxon>
        <taxon>Haemosporida</taxon>
        <taxon>Plasmodiidae</taxon>
        <taxon>Plasmodium</taxon>
        <taxon>Plasmodium (Laverania)</taxon>
    </lineage>
</organism>